<evidence type="ECO:0000259" key="8">
    <source>
        <dbReference type="Pfam" id="PF22217"/>
    </source>
</evidence>
<evidence type="ECO:0000259" key="5">
    <source>
        <dbReference type="Pfam" id="PF00441"/>
    </source>
</evidence>
<dbReference type="InterPro" id="IPR036250">
    <property type="entry name" value="AcylCo_DH-like_C"/>
</dbReference>
<name>A0A2P6TI23_CHLSO</name>
<dbReference type="AlphaFoldDB" id="A0A2P6TI23"/>
<dbReference type="SUPFAM" id="SSF47203">
    <property type="entry name" value="Acyl-CoA dehydrogenase C-terminal domain-like"/>
    <property type="match status" value="1"/>
</dbReference>
<dbReference type="OrthoDB" id="510601at2759"/>
<dbReference type="InterPro" id="IPR006091">
    <property type="entry name" value="Acyl-CoA_Oxase/DH_mid-dom"/>
</dbReference>
<dbReference type="STRING" id="3076.A0A2P6TI23"/>
<dbReference type="InterPro" id="IPR009075">
    <property type="entry name" value="AcylCo_DH/oxidase_C"/>
</dbReference>
<evidence type="ECO:0000259" key="7">
    <source>
        <dbReference type="Pfam" id="PF18158"/>
    </source>
</evidence>
<comment type="cofactor">
    <cofactor evidence="4">
        <name>FAD</name>
        <dbReference type="ChEBI" id="CHEBI:57692"/>
    </cofactor>
</comment>
<evidence type="ECO:0000256" key="3">
    <source>
        <dbReference type="ARBA" id="ARBA00022827"/>
    </source>
</evidence>
<keyword evidence="2 4" id="KW-0285">Flavoprotein</keyword>
<dbReference type="Pfam" id="PF22217">
    <property type="entry name" value="ACDH-11_C"/>
    <property type="match status" value="1"/>
</dbReference>
<evidence type="ECO:0000313" key="9">
    <source>
        <dbReference type="EMBL" id="PRW33943.1"/>
    </source>
</evidence>
<protein>
    <submittedName>
        <fullName evidence="9">Acyl-dehydrogenase family member 11-like</fullName>
    </submittedName>
</protein>
<reference evidence="9 10" key="1">
    <citation type="journal article" date="2018" name="Plant J.">
        <title>Genome sequences of Chlorella sorokiniana UTEX 1602 and Micractinium conductrix SAG 241.80: implications to maltose excretion by a green alga.</title>
        <authorList>
            <person name="Arriola M.B."/>
            <person name="Velmurugan N."/>
            <person name="Zhang Y."/>
            <person name="Plunkett M.H."/>
            <person name="Hondzo H."/>
            <person name="Barney B.M."/>
        </authorList>
    </citation>
    <scope>NUCLEOTIDE SEQUENCE [LARGE SCALE GENOMIC DNA]</scope>
    <source>
        <strain evidence="10">UTEX 1602</strain>
    </source>
</reference>
<keyword evidence="4" id="KW-0560">Oxidoreductase</keyword>
<feature type="domain" description="Acyl-CoA dehydrogenase 11-like C-terminal" evidence="8">
    <location>
        <begin position="506"/>
        <end position="591"/>
    </location>
</feature>
<comment type="caution">
    <text evidence="9">The sequence shown here is derived from an EMBL/GenBank/DDBJ whole genome shotgun (WGS) entry which is preliminary data.</text>
</comment>
<evidence type="ECO:0000259" key="6">
    <source>
        <dbReference type="Pfam" id="PF02770"/>
    </source>
</evidence>
<dbReference type="PANTHER" id="PTHR42707:SF2">
    <property type="entry name" value="ACD11 DEHYDROGENASE"/>
    <property type="match status" value="1"/>
</dbReference>
<feature type="domain" description="Acyl-CoA oxidase/dehydrogenase middle" evidence="6">
    <location>
        <begin position="188"/>
        <end position="299"/>
    </location>
</feature>
<dbReference type="Pfam" id="PF00441">
    <property type="entry name" value="Acyl-CoA_dh_1"/>
    <property type="match status" value="1"/>
</dbReference>
<feature type="domain" description="Acyl-CoA dehydrogenase/oxidase C-terminal" evidence="5">
    <location>
        <begin position="311"/>
        <end position="468"/>
    </location>
</feature>
<evidence type="ECO:0000313" key="10">
    <source>
        <dbReference type="Proteomes" id="UP000239899"/>
    </source>
</evidence>
<dbReference type="Pfam" id="PF02770">
    <property type="entry name" value="Acyl-CoA_dh_M"/>
    <property type="match status" value="1"/>
</dbReference>
<dbReference type="InterPro" id="IPR041504">
    <property type="entry name" value="AidB_N"/>
</dbReference>
<sequence>MAPHGFLQDPPALGNQLTEDDFLVSLLRRLVPADALDDALPDLEHFGWEVATTIKQLGQQAEREAPTLQQYDAWGARTDTVVTSPAWRELKAVSAREGLVAAAYERRHGVHSRLLQVAKLYCFGASSGLFNCPLAMTDGAARLCELLLEKQGQDAAATQQQQELAAALQDAFRHLTSRDAKLFWTSGQWMTERGGGSDVVGGTETEALAEDPSHTAPGSWFRLHGYKWFTSAADGEISMALARERSASGTANSGSTGRGLTLFLVPVTRDADGRPQGFEVVRLKDKLGTRQLPTAELRLAGMRALKVSPAGRGVPAIAAMVNITRLHNSAAAASFMRRITALAQDYARRRAAFGSLLIHQPLAQRTLGWLHLHTAASLALTLEVAHLQGLLECGGASAEAGHMLRLLTPLAKLFTAKEAVAVVSEGIEFFGGQGYIEGTHLPIILRDAQVLPIWEGTTSVLSLDVLRVLGGSPQAAATFLRQCSARIAAASKAAQTAGGSGSSGAQAPLQQACMALQRSLPGVGSRLEAAVAAPTSPAAQVEARQLAFALARLFVGVLLAEHAAWSGEEEHTLLASEWCQECLAAEGAATSSRLQAEAQAQLHTARVLSGADSALPQPRARY</sequence>
<keyword evidence="10" id="KW-1185">Reference proteome</keyword>
<feature type="domain" description="Adaptive response protein AidB N-terminal" evidence="7">
    <location>
        <begin position="18"/>
        <end position="141"/>
    </location>
</feature>
<dbReference type="InterPro" id="IPR009100">
    <property type="entry name" value="AcylCoA_DH/oxidase_NM_dom_sf"/>
</dbReference>
<accession>A0A2P6TI23</accession>
<dbReference type="Pfam" id="PF18158">
    <property type="entry name" value="AidB_N"/>
    <property type="match status" value="1"/>
</dbReference>
<dbReference type="InterPro" id="IPR053998">
    <property type="entry name" value="ACDH-11_C"/>
</dbReference>
<dbReference type="InterPro" id="IPR052904">
    <property type="entry name" value="Acyl-CoA_dehydrogenase-like"/>
</dbReference>
<dbReference type="Gene3D" id="6.10.250.600">
    <property type="match status" value="1"/>
</dbReference>
<dbReference type="GO" id="GO:0003995">
    <property type="term" value="F:acyl-CoA dehydrogenase activity"/>
    <property type="evidence" value="ECO:0007669"/>
    <property type="project" value="TreeGrafter"/>
</dbReference>
<proteinExistence type="inferred from homology"/>
<evidence type="ECO:0000256" key="2">
    <source>
        <dbReference type="ARBA" id="ARBA00022630"/>
    </source>
</evidence>
<comment type="similarity">
    <text evidence="1 4">Belongs to the acyl-CoA dehydrogenase family.</text>
</comment>
<dbReference type="PANTHER" id="PTHR42707">
    <property type="entry name" value="ACYL-COA DEHYDROGENASE"/>
    <property type="match status" value="1"/>
</dbReference>
<keyword evidence="3 4" id="KW-0274">FAD</keyword>
<dbReference type="SUPFAM" id="SSF56645">
    <property type="entry name" value="Acyl-CoA dehydrogenase NM domain-like"/>
    <property type="match status" value="1"/>
</dbReference>
<dbReference type="EMBL" id="LHPG02000015">
    <property type="protein sequence ID" value="PRW33943.1"/>
    <property type="molecule type" value="Genomic_DNA"/>
</dbReference>
<dbReference type="Gene3D" id="1.20.140.10">
    <property type="entry name" value="Butyryl-CoA Dehydrogenase, subunit A, domain 3"/>
    <property type="match status" value="1"/>
</dbReference>
<dbReference type="Proteomes" id="UP000239899">
    <property type="component" value="Unassembled WGS sequence"/>
</dbReference>
<evidence type="ECO:0000256" key="4">
    <source>
        <dbReference type="RuleBase" id="RU362125"/>
    </source>
</evidence>
<evidence type="ECO:0000256" key="1">
    <source>
        <dbReference type="ARBA" id="ARBA00009347"/>
    </source>
</evidence>
<organism evidence="9 10">
    <name type="scientific">Chlorella sorokiniana</name>
    <name type="common">Freshwater green alga</name>
    <dbReference type="NCBI Taxonomy" id="3076"/>
    <lineage>
        <taxon>Eukaryota</taxon>
        <taxon>Viridiplantae</taxon>
        <taxon>Chlorophyta</taxon>
        <taxon>core chlorophytes</taxon>
        <taxon>Trebouxiophyceae</taxon>
        <taxon>Chlorellales</taxon>
        <taxon>Chlorellaceae</taxon>
        <taxon>Chlorella clade</taxon>
        <taxon>Chlorella</taxon>
    </lineage>
</organism>
<gene>
    <name evidence="9" type="ORF">C2E21_7479</name>
</gene>
<dbReference type="Gene3D" id="2.40.110.20">
    <property type="match status" value="1"/>
</dbReference>